<dbReference type="PANTHER" id="PTHR11557:SF0">
    <property type="entry name" value="PORPHOBILINOGEN DEAMINASE"/>
    <property type="match status" value="1"/>
</dbReference>
<dbReference type="EMBL" id="JAJJMA010238490">
    <property type="protein sequence ID" value="MCL7042711.1"/>
    <property type="molecule type" value="Genomic_DNA"/>
</dbReference>
<keyword evidence="7" id="KW-1185">Reference proteome</keyword>
<keyword evidence="4" id="KW-0627">Porphyrin biosynthesis</keyword>
<dbReference type="GO" id="GO:0004418">
    <property type="term" value="F:hydroxymethylbilane synthase activity"/>
    <property type="evidence" value="ECO:0007669"/>
    <property type="project" value="UniProtKB-EC"/>
</dbReference>
<evidence type="ECO:0000256" key="1">
    <source>
        <dbReference type="ARBA" id="ARBA00005638"/>
    </source>
</evidence>
<gene>
    <name evidence="6" type="ORF">MKW94_016228</name>
</gene>
<dbReference type="Pfam" id="PF01379">
    <property type="entry name" value="Porphobil_deam"/>
    <property type="match status" value="1"/>
</dbReference>
<evidence type="ECO:0000256" key="2">
    <source>
        <dbReference type="ARBA" id="ARBA00012655"/>
    </source>
</evidence>
<name>A0AA41VK25_PAPNU</name>
<sequence length="68" mass="7350">VENIRGNVQTRLKKLKEGKVKATLLALAGLKRLDMTENVTAILSIDEMLPAVAQGAIGIACRTNDDKM</sequence>
<evidence type="ECO:0000313" key="6">
    <source>
        <dbReference type="EMBL" id="MCL7042711.1"/>
    </source>
</evidence>
<dbReference type="AlphaFoldDB" id="A0AA41VK25"/>
<dbReference type="InterPro" id="IPR000860">
    <property type="entry name" value="HemC"/>
</dbReference>
<dbReference type="PANTHER" id="PTHR11557">
    <property type="entry name" value="PORPHOBILINOGEN DEAMINASE"/>
    <property type="match status" value="1"/>
</dbReference>
<dbReference type="Gene3D" id="3.40.190.10">
    <property type="entry name" value="Periplasmic binding protein-like II"/>
    <property type="match status" value="1"/>
</dbReference>
<evidence type="ECO:0000256" key="3">
    <source>
        <dbReference type="ARBA" id="ARBA00022679"/>
    </source>
</evidence>
<dbReference type="Proteomes" id="UP001177140">
    <property type="component" value="Unassembled WGS sequence"/>
</dbReference>
<comment type="caution">
    <text evidence="6">The sequence shown here is derived from an EMBL/GenBank/DDBJ whole genome shotgun (WGS) entry which is preliminary data.</text>
</comment>
<dbReference type="InterPro" id="IPR022417">
    <property type="entry name" value="Porphobilin_deaminase_N"/>
</dbReference>
<protein>
    <recommendedName>
        <fullName evidence="2">hydroxymethylbilane synthase</fullName>
        <ecNumber evidence="2">2.5.1.61</ecNumber>
    </recommendedName>
</protein>
<dbReference type="GO" id="GO:0006783">
    <property type="term" value="P:heme biosynthetic process"/>
    <property type="evidence" value="ECO:0007669"/>
    <property type="project" value="TreeGrafter"/>
</dbReference>
<comment type="similarity">
    <text evidence="1">Belongs to the HMBS family.</text>
</comment>
<dbReference type="SUPFAM" id="SSF53850">
    <property type="entry name" value="Periplasmic binding protein-like II"/>
    <property type="match status" value="1"/>
</dbReference>
<feature type="non-terminal residue" evidence="6">
    <location>
        <position position="1"/>
    </location>
</feature>
<feature type="non-terminal residue" evidence="6">
    <location>
        <position position="68"/>
    </location>
</feature>
<dbReference type="EC" id="2.5.1.61" evidence="2"/>
<proteinExistence type="inferred from homology"/>
<dbReference type="GO" id="GO:0005737">
    <property type="term" value="C:cytoplasm"/>
    <property type="evidence" value="ECO:0007669"/>
    <property type="project" value="TreeGrafter"/>
</dbReference>
<evidence type="ECO:0000256" key="4">
    <source>
        <dbReference type="ARBA" id="ARBA00023244"/>
    </source>
</evidence>
<accession>A0AA41VK25</accession>
<reference evidence="6" key="1">
    <citation type="submission" date="2022-03" db="EMBL/GenBank/DDBJ databases">
        <title>A functionally conserved STORR gene fusion in Papaver species that diverged 16.8 million years ago.</title>
        <authorList>
            <person name="Catania T."/>
        </authorList>
    </citation>
    <scope>NUCLEOTIDE SEQUENCE</scope>
    <source>
        <strain evidence="6">S-191538</strain>
    </source>
</reference>
<evidence type="ECO:0000313" key="7">
    <source>
        <dbReference type="Proteomes" id="UP001177140"/>
    </source>
</evidence>
<feature type="domain" description="Porphobilinogen deaminase N-terminal" evidence="5">
    <location>
        <begin position="1"/>
        <end position="68"/>
    </location>
</feature>
<evidence type="ECO:0000259" key="5">
    <source>
        <dbReference type="Pfam" id="PF01379"/>
    </source>
</evidence>
<keyword evidence="3" id="KW-0808">Transferase</keyword>
<organism evidence="6 7">
    <name type="scientific">Papaver nudicaule</name>
    <name type="common">Iceland poppy</name>
    <dbReference type="NCBI Taxonomy" id="74823"/>
    <lineage>
        <taxon>Eukaryota</taxon>
        <taxon>Viridiplantae</taxon>
        <taxon>Streptophyta</taxon>
        <taxon>Embryophyta</taxon>
        <taxon>Tracheophyta</taxon>
        <taxon>Spermatophyta</taxon>
        <taxon>Magnoliopsida</taxon>
        <taxon>Ranunculales</taxon>
        <taxon>Papaveraceae</taxon>
        <taxon>Papaveroideae</taxon>
        <taxon>Papaver</taxon>
    </lineage>
</organism>